<reference evidence="3 4" key="1">
    <citation type="submission" date="2019-01" db="EMBL/GenBank/DDBJ databases">
        <title>Draft Genome and Complete Hox-Cluster Characterization of the Sterlet Sturgeon (Acipenser ruthenus).</title>
        <authorList>
            <person name="Wei Q."/>
        </authorList>
    </citation>
    <scope>NUCLEOTIDE SEQUENCE [LARGE SCALE GENOMIC DNA]</scope>
    <source>
        <strain evidence="3">WHYD16114868_AA</strain>
        <tissue evidence="3">Blood</tissue>
    </source>
</reference>
<accession>A0A444TYG8</accession>
<evidence type="ECO:0000256" key="1">
    <source>
        <dbReference type="SAM" id="Coils"/>
    </source>
</evidence>
<dbReference type="Proteomes" id="UP000289886">
    <property type="component" value="Unassembled WGS sequence"/>
</dbReference>
<dbReference type="EMBL" id="SCEB01215733">
    <property type="protein sequence ID" value="RXM27977.1"/>
    <property type="molecule type" value="Genomic_DNA"/>
</dbReference>
<feature type="compositionally biased region" description="Basic residues" evidence="2">
    <location>
        <begin position="1"/>
        <end position="10"/>
    </location>
</feature>
<feature type="region of interest" description="Disordered" evidence="2">
    <location>
        <begin position="1"/>
        <end position="33"/>
    </location>
</feature>
<name>A0A444TYG8_ACIRT</name>
<keyword evidence="4" id="KW-1185">Reference proteome</keyword>
<evidence type="ECO:0000256" key="2">
    <source>
        <dbReference type="SAM" id="MobiDB-lite"/>
    </source>
</evidence>
<dbReference type="PANTHER" id="PTHR11505">
    <property type="entry name" value="L1 TRANSPOSABLE ELEMENT-RELATED"/>
    <property type="match status" value="1"/>
</dbReference>
<organism evidence="3 4">
    <name type="scientific">Acipenser ruthenus</name>
    <name type="common">Sterlet sturgeon</name>
    <dbReference type="NCBI Taxonomy" id="7906"/>
    <lineage>
        <taxon>Eukaryota</taxon>
        <taxon>Metazoa</taxon>
        <taxon>Chordata</taxon>
        <taxon>Craniata</taxon>
        <taxon>Vertebrata</taxon>
        <taxon>Euteleostomi</taxon>
        <taxon>Actinopterygii</taxon>
        <taxon>Chondrostei</taxon>
        <taxon>Acipenseriformes</taxon>
        <taxon>Acipenseridae</taxon>
        <taxon>Acipenser</taxon>
    </lineage>
</organism>
<gene>
    <name evidence="3" type="ORF">EOD39_10102</name>
</gene>
<dbReference type="AlphaFoldDB" id="A0A444TYG8"/>
<sequence length="144" mass="15560">MMSKLNKPKRGTTDSLPLDFATKGPADPAGPAPVSMSAVVSELEKFCVALTADLTAEFQNSFASFKASIDAIQTTVTSHGHRIDSLEHSADDTGDRVRELEASCVSLAADNKAIKEKLSDLENRSRRQNLQIIGLPEGFESLHF</sequence>
<comment type="caution">
    <text evidence="3">The sequence shown here is derived from an EMBL/GenBank/DDBJ whole genome shotgun (WGS) entry which is preliminary data.</text>
</comment>
<keyword evidence="1" id="KW-0175">Coiled coil</keyword>
<evidence type="ECO:0000313" key="3">
    <source>
        <dbReference type="EMBL" id="RXM27977.1"/>
    </source>
</evidence>
<dbReference type="InterPro" id="IPR004244">
    <property type="entry name" value="Transposase_22"/>
</dbReference>
<evidence type="ECO:0000313" key="4">
    <source>
        <dbReference type="Proteomes" id="UP000289886"/>
    </source>
</evidence>
<dbReference type="Gene3D" id="1.20.5.340">
    <property type="match status" value="1"/>
</dbReference>
<protein>
    <submittedName>
        <fullName evidence="3">Uncharacterized protein</fullName>
    </submittedName>
</protein>
<feature type="coiled-coil region" evidence="1">
    <location>
        <begin position="83"/>
        <end position="131"/>
    </location>
</feature>
<proteinExistence type="predicted"/>